<gene>
    <name evidence="3" type="ORF">ZHD862_LOCUS7325</name>
</gene>
<reference evidence="3" key="1">
    <citation type="submission" date="2021-02" db="EMBL/GenBank/DDBJ databases">
        <authorList>
            <person name="Nowell W R."/>
        </authorList>
    </citation>
    <scope>NUCLEOTIDE SEQUENCE</scope>
</reference>
<dbReference type="Gene3D" id="3.40.50.300">
    <property type="entry name" value="P-loop containing nucleotide triphosphate hydrolases"/>
    <property type="match status" value="1"/>
</dbReference>
<comment type="caution">
    <text evidence="3">The sequence shown here is derived from an EMBL/GenBank/DDBJ whole genome shotgun (WGS) entry which is preliminary data.</text>
</comment>
<dbReference type="EMBL" id="CAJNOT010000220">
    <property type="protein sequence ID" value="CAF0899748.1"/>
    <property type="molecule type" value="Genomic_DNA"/>
</dbReference>
<proteinExistence type="predicted"/>
<feature type="region of interest" description="Disordered" evidence="1">
    <location>
        <begin position="110"/>
        <end position="164"/>
    </location>
</feature>
<dbReference type="InterPro" id="IPR001650">
    <property type="entry name" value="Helicase_C-like"/>
</dbReference>
<dbReference type="Pfam" id="PF00271">
    <property type="entry name" value="Helicase_C"/>
    <property type="match status" value="1"/>
</dbReference>
<dbReference type="AlphaFoldDB" id="A0A813ZIK5"/>
<evidence type="ECO:0000259" key="2">
    <source>
        <dbReference type="PROSITE" id="PS51194"/>
    </source>
</evidence>
<evidence type="ECO:0000313" key="3">
    <source>
        <dbReference type="EMBL" id="CAF0899748.1"/>
    </source>
</evidence>
<evidence type="ECO:0000256" key="1">
    <source>
        <dbReference type="SAM" id="MobiDB-lite"/>
    </source>
</evidence>
<dbReference type="InterPro" id="IPR027417">
    <property type="entry name" value="P-loop_NTPase"/>
</dbReference>
<dbReference type="PROSITE" id="PS51194">
    <property type="entry name" value="HELICASE_CTER"/>
    <property type="match status" value="1"/>
</dbReference>
<dbReference type="PANTHER" id="PTHR47958">
    <property type="entry name" value="ATP-DEPENDENT RNA HELICASE DBP3"/>
    <property type="match status" value="1"/>
</dbReference>
<dbReference type="SMART" id="SM00490">
    <property type="entry name" value="HELICc"/>
    <property type="match status" value="1"/>
</dbReference>
<organism evidence="3 4">
    <name type="scientific">Rotaria sordida</name>
    <dbReference type="NCBI Taxonomy" id="392033"/>
    <lineage>
        <taxon>Eukaryota</taxon>
        <taxon>Metazoa</taxon>
        <taxon>Spiralia</taxon>
        <taxon>Gnathifera</taxon>
        <taxon>Rotifera</taxon>
        <taxon>Eurotatoria</taxon>
        <taxon>Bdelloidea</taxon>
        <taxon>Philodinida</taxon>
        <taxon>Philodinidae</taxon>
        <taxon>Rotaria</taxon>
    </lineage>
</organism>
<dbReference type="SUPFAM" id="SSF52540">
    <property type="entry name" value="P-loop containing nucleoside triphosphate hydrolases"/>
    <property type="match status" value="1"/>
</dbReference>
<protein>
    <recommendedName>
        <fullName evidence="2">Helicase C-terminal domain-containing protein</fullName>
    </recommendedName>
</protein>
<dbReference type="Proteomes" id="UP000663864">
    <property type="component" value="Unassembled WGS sequence"/>
</dbReference>
<name>A0A813ZIK5_9BILA</name>
<sequence>MIEQSDREQALEDLKLGTVNILIATDVASRGLDIQDITVVFNYDLPKSMEDYVHRVGRTGRAGKTGYAISLVTRENWGSAGRLIKILEEAGQNVPGELREMAERFQTMQERKREFTGGRNRYGNRGNDGDGRLFGFGSMNSQGNHNGRDRERPPAMNSGWSFSS</sequence>
<evidence type="ECO:0000313" key="4">
    <source>
        <dbReference type="Proteomes" id="UP000663864"/>
    </source>
</evidence>
<dbReference type="CDD" id="cd18787">
    <property type="entry name" value="SF2_C_DEAD"/>
    <property type="match status" value="1"/>
</dbReference>
<accession>A0A813ZIK5</accession>
<feature type="domain" description="Helicase C-terminal" evidence="2">
    <location>
        <begin position="1"/>
        <end position="102"/>
    </location>
</feature>